<dbReference type="AlphaFoldDB" id="A0A645BXK6"/>
<gene>
    <name evidence="3" type="primary">ssb1</name>
    <name evidence="3" type="ORF">SDC9_113361</name>
</gene>
<dbReference type="GO" id="GO:0003697">
    <property type="term" value="F:single-stranded DNA binding"/>
    <property type="evidence" value="ECO:0007669"/>
    <property type="project" value="InterPro"/>
</dbReference>
<dbReference type="GO" id="GO:0006260">
    <property type="term" value="P:DNA replication"/>
    <property type="evidence" value="ECO:0007669"/>
    <property type="project" value="InterPro"/>
</dbReference>
<dbReference type="CDD" id="cd04496">
    <property type="entry name" value="SSB_OBF"/>
    <property type="match status" value="1"/>
</dbReference>
<dbReference type="InterPro" id="IPR011344">
    <property type="entry name" value="ssDNA-bd"/>
</dbReference>
<feature type="region of interest" description="Disordered" evidence="2">
    <location>
        <begin position="118"/>
        <end position="141"/>
    </location>
</feature>
<dbReference type="SUPFAM" id="SSF50249">
    <property type="entry name" value="Nucleic acid-binding proteins"/>
    <property type="match status" value="1"/>
</dbReference>
<evidence type="ECO:0000313" key="3">
    <source>
        <dbReference type="EMBL" id="MPM66454.1"/>
    </source>
</evidence>
<dbReference type="Gene3D" id="2.40.50.140">
    <property type="entry name" value="Nucleic acid-binding proteins"/>
    <property type="match status" value="1"/>
</dbReference>
<evidence type="ECO:0000256" key="2">
    <source>
        <dbReference type="SAM" id="MobiDB-lite"/>
    </source>
</evidence>
<dbReference type="Pfam" id="PF00436">
    <property type="entry name" value="SSB"/>
    <property type="match status" value="1"/>
</dbReference>
<dbReference type="InterPro" id="IPR012340">
    <property type="entry name" value="NA-bd_OB-fold"/>
</dbReference>
<accession>A0A645BXK6</accession>
<dbReference type="PROSITE" id="PS50935">
    <property type="entry name" value="SSB"/>
    <property type="match status" value="1"/>
</dbReference>
<sequence>MMDAYITVSGNLGTDVEHRATDNYSRASFRLASTPRIRRGDDWIDGHTTWVNIECTNRLADNARDSLAKGDPVVVFGRLRTKVWESEGTKHERMVIEASSIGHDLSRGTTAFTRIAWARQPEEADPGRDDGDVEPGTELAG</sequence>
<dbReference type="EMBL" id="VSSQ01021092">
    <property type="protein sequence ID" value="MPM66454.1"/>
    <property type="molecule type" value="Genomic_DNA"/>
</dbReference>
<proteinExistence type="predicted"/>
<evidence type="ECO:0000256" key="1">
    <source>
        <dbReference type="ARBA" id="ARBA00023125"/>
    </source>
</evidence>
<comment type="caution">
    <text evidence="3">The sequence shown here is derived from an EMBL/GenBank/DDBJ whole genome shotgun (WGS) entry which is preliminary data.</text>
</comment>
<reference evidence="3" key="1">
    <citation type="submission" date="2019-08" db="EMBL/GenBank/DDBJ databases">
        <authorList>
            <person name="Kucharzyk K."/>
            <person name="Murdoch R.W."/>
            <person name="Higgins S."/>
            <person name="Loffler F."/>
        </authorList>
    </citation>
    <scope>NUCLEOTIDE SEQUENCE</scope>
</reference>
<dbReference type="NCBIfam" id="TIGR00621">
    <property type="entry name" value="ssb"/>
    <property type="match status" value="1"/>
</dbReference>
<feature type="compositionally biased region" description="Basic and acidic residues" evidence="2">
    <location>
        <begin position="120"/>
        <end position="130"/>
    </location>
</feature>
<dbReference type="InterPro" id="IPR000424">
    <property type="entry name" value="Primosome_PriB/ssb"/>
</dbReference>
<keyword evidence="1 3" id="KW-0238">DNA-binding</keyword>
<organism evidence="3">
    <name type="scientific">bioreactor metagenome</name>
    <dbReference type="NCBI Taxonomy" id="1076179"/>
    <lineage>
        <taxon>unclassified sequences</taxon>
        <taxon>metagenomes</taxon>
        <taxon>ecological metagenomes</taxon>
    </lineage>
</organism>
<protein>
    <submittedName>
        <fullName evidence="3">Single-stranded DNA-binding protein 1</fullName>
    </submittedName>
</protein>
<name>A0A645BXK6_9ZZZZ</name>